<evidence type="ECO:0000256" key="1">
    <source>
        <dbReference type="SAM" id="MobiDB-lite"/>
    </source>
</evidence>
<feature type="region of interest" description="Disordered" evidence="1">
    <location>
        <begin position="20"/>
        <end position="107"/>
    </location>
</feature>
<feature type="compositionally biased region" description="Basic and acidic residues" evidence="1">
    <location>
        <begin position="161"/>
        <end position="173"/>
    </location>
</feature>
<evidence type="ECO:0000313" key="2">
    <source>
        <dbReference type="EMBL" id="CZR55480.1"/>
    </source>
</evidence>
<evidence type="ECO:0000313" key="3">
    <source>
        <dbReference type="Proteomes" id="UP000184330"/>
    </source>
</evidence>
<feature type="region of interest" description="Disordered" evidence="1">
    <location>
        <begin position="128"/>
        <end position="174"/>
    </location>
</feature>
<gene>
    <name evidence="2" type="ORF">PAC_05368</name>
</gene>
<feature type="compositionally biased region" description="Low complexity" evidence="1">
    <location>
        <begin position="132"/>
        <end position="143"/>
    </location>
</feature>
<feature type="compositionally biased region" description="Low complexity" evidence="1">
    <location>
        <begin position="73"/>
        <end position="85"/>
    </location>
</feature>
<keyword evidence="3" id="KW-1185">Reference proteome</keyword>
<reference evidence="2 3" key="1">
    <citation type="submission" date="2016-03" db="EMBL/GenBank/DDBJ databases">
        <authorList>
            <person name="Ploux O."/>
        </authorList>
    </citation>
    <scope>NUCLEOTIDE SEQUENCE [LARGE SCALE GENOMIC DNA]</scope>
    <source>
        <strain evidence="2 3">UAMH 11012</strain>
    </source>
</reference>
<accession>A0A1L7WRS0</accession>
<name>A0A1L7WRS0_9HELO</name>
<feature type="region of interest" description="Disordered" evidence="1">
    <location>
        <begin position="303"/>
        <end position="442"/>
    </location>
</feature>
<dbReference type="AlphaFoldDB" id="A0A1L7WRS0"/>
<feature type="compositionally biased region" description="Basic and acidic residues" evidence="1">
    <location>
        <begin position="425"/>
        <end position="442"/>
    </location>
</feature>
<feature type="compositionally biased region" description="Basic and acidic residues" evidence="1">
    <location>
        <begin position="46"/>
        <end position="60"/>
    </location>
</feature>
<organism evidence="2 3">
    <name type="scientific">Phialocephala subalpina</name>
    <dbReference type="NCBI Taxonomy" id="576137"/>
    <lineage>
        <taxon>Eukaryota</taxon>
        <taxon>Fungi</taxon>
        <taxon>Dikarya</taxon>
        <taxon>Ascomycota</taxon>
        <taxon>Pezizomycotina</taxon>
        <taxon>Leotiomycetes</taxon>
        <taxon>Helotiales</taxon>
        <taxon>Mollisiaceae</taxon>
        <taxon>Phialocephala</taxon>
        <taxon>Phialocephala fortinii species complex</taxon>
    </lineage>
</organism>
<dbReference type="EMBL" id="FJOG01000006">
    <property type="protein sequence ID" value="CZR55480.1"/>
    <property type="molecule type" value="Genomic_DNA"/>
</dbReference>
<protein>
    <submittedName>
        <fullName evidence="2">Uncharacterized protein</fullName>
    </submittedName>
</protein>
<feature type="compositionally biased region" description="Basic and acidic residues" evidence="1">
    <location>
        <begin position="363"/>
        <end position="387"/>
    </location>
</feature>
<feature type="compositionally biased region" description="Low complexity" evidence="1">
    <location>
        <begin position="33"/>
        <end position="45"/>
    </location>
</feature>
<feature type="compositionally biased region" description="Basic and acidic residues" evidence="1">
    <location>
        <begin position="395"/>
        <end position="411"/>
    </location>
</feature>
<feature type="compositionally biased region" description="Basic and acidic residues" evidence="1">
    <location>
        <begin position="20"/>
        <end position="32"/>
    </location>
</feature>
<proteinExistence type="predicted"/>
<dbReference type="Proteomes" id="UP000184330">
    <property type="component" value="Unassembled WGS sequence"/>
</dbReference>
<sequence>MADDSSSQLRRDLGELRRRLAELKRGQQETRRPSALVSSSASLRAPDMDSRGPRGDDMRASGRALTSSRNRHASSSASPAPLRSRTLLGTERQRKSEATGSNFAKVQAIRGHEKGRIIVRSIAQIEEEPSRSFRSQVRSRSTSPQPGRVEARSRRSPQPRSRPERTTERREPSVESCTEDFSIYDLRNSRFFILVFKHRRETNMRPFVLEKHRIYVQAHFRYTEICISTDAEGRLALYVDCILDDLREDEMVTQRRQEAILFLRDWNNFHIRGMGPLNLREYYDIWSEEAGRPSGLGEARKFVRNAPPNEYGPNSASRRPPPRTLEDRMQLPTRPAPRSTPFPSRDHVCGSQAERARASPPQERLKIKQEQEQEQEPRVKPEPDKYQRPLGSRFPKREDEDDTRIVVKLEDNTSSTGYRKRKHHNENTDDHFLDRNKKQREH</sequence>